<evidence type="ECO:0000256" key="3">
    <source>
        <dbReference type="SAM" id="MobiDB-lite"/>
    </source>
</evidence>
<keyword evidence="2" id="KW-0808">Transferase</keyword>
<evidence type="ECO:0000256" key="2">
    <source>
        <dbReference type="ARBA" id="ARBA00022679"/>
    </source>
</evidence>
<dbReference type="Proteomes" id="UP000194761">
    <property type="component" value="Unassembled WGS sequence"/>
</dbReference>
<evidence type="ECO:0000313" key="5">
    <source>
        <dbReference type="Proteomes" id="UP000194761"/>
    </source>
</evidence>
<feature type="compositionally biased region" description="Pro residues" evidence="3">
    <location>
        <begin position="183"/>
        <end position="195"/>
    </location>
</feature>
<evidence type="ECO:0000313" key="4">
    <source>
        <dbReference type="EMBL" id="OUC88562.1"/>
    </source>
</evidence>
<dbReference type="GO" id="GO:0005829">
    <property type="term" value="C:cytosol"/>
    <property type="evidence" value="ECO:0007669"/>
    <property type="project" value="TreeGrafter"/>
</dbReference>
<dbReference type="InterPro" id="IPR051199">
    <property type="entry name" value="LPS_LOS_Heptosyltrfase"/>
</dbReference>
<name>A0A243R2A2_9ACTN</name>
<accession>A0A243R2A2</accession>
<keyword evidence="1" id="KW-0328">Glycosyltransferase</keyword>
<dbReference type="PANTHER" id="PTHR30160">
    <property type="entry name" value="TETRAACYLDISACCHARIDE 4'-KINASE-RELATED"/>
    <property type="match status" value="1"/>
</dbReference>
<gene>
    <name evidence="4" type="ORF">CA984_37355</name>
</gene>
<dbReference type="Pfam" id="PF01075">
    <property type="entry name" value="Glyco_transf_9"/>
    <property type="match status" value="1"/>
</dbReference>
<keyword evidence="5" id="KW-1185">Reference proteome</keyword>
<dbReference type="Gene3D" id="3.40.50.2000">
    <property type="entry name" value="Glycogen Phosphorylase B"/>
    <property type="match status" value="2"/>
</dbReference>
<dbReference type="PANTHER" id="PTHR30160:SF1">
    <property type="entry name" value="LIPOPOLYSACCHARIDE 1,2-N-ACETYLGLUCOSAMINETRANSFERASE-RELATED"/>
    <property type="match status" value="1"/>
</dbReference>
<reference evidence="4 5" key="1">
    <citation type="submission" date="2017-05" db="EMBL/GenBank/DDBJ databases">
        <title>Biotechnological potential of actinobacteria isolated from South African environments.</title>
        <authorList>
            <person name="Le Roes-Hill M."/>
            <person name="Prins A."/>
            <person name="Durrell K.A."/>
        </authorList>
    </citation>
    <scope>NUCLEOTIDE SEQUENCE [LARGE SCALE GENOMIC DNA]</scope>
    <source>
        <strain evidence="4">M26</strain>
    </source>
</reference>
<comment type="caution">
    <text evidence="4">The sequence shown here is derived from an EMBL/GenBank/DDBJ whole genome shotgun (WGS) entry which is preliminary data.</text>
</comment>
<dbReference type="InterPro" id="IPR002201">
    <property type="entry name" value="Glyco_trans_9"/>
</dbReference>
<evidence type="ECO:0008006" key="6">
    <source>
        <dbReference type="Google" id="ProtNLM"/>
    </source>
</evidence>
<sequence>MVVLRGLGLGDLLTAVPALRALRRAHPGHRIVLAAPASLVPLVPLIGAVDELLDVSGPGPVPLGVAPDIAVNLHGRGPQSLAALRRTGPGRLLTHAHPDFPEVPGPPWRGDAHEVRRWCDLLGWYGIAADPGDLELEIPPGWAPVARPRVAGPVPEPVSSWEPAPAAVDSGAAGPGSEGFPPGAGPGPCVSPPDRPASAAGRVAAGRGAARPGPRVPRSRRPASVVLHPGAAAPARRWPPERFALVSLALRQAGHEVVITGSAGERALAEQVASLAGLPEACVLAGRTGLRDLVALVARARLVVCGDTGVAHLASALATPSVVLFGPVSPALWGPPHGPHVALWAGRSGDPHGDLPDEGLLEIGVLEVLDAAVNLLEVGVR</sequence>
<evidence type="ECO:0000256" key="1">
    <source>
        <dbReference type="ARBA" id="ARBA00022676"/>
    </source>
</evidence>
<dbReference type="GO" id="GO:0009244">
    <property type="term" value="P:lipopolysaccharide core region biosynthetic process"/>
    <property type="evidence" value="ECO:0007669"/>
    <property type="project" value="TreeGrafter"/>
</dbReference>
<dbReference type="GO" id="GO:0008713">
    <property type="term" value="F:ADP-heptose-lipopolysaccharide heptosyltransferase activity"/>
    <property type="evidence" value="ECO:0007669"/>
    <property type="project" value="TreeGrafter"/>
</dbReference>
<proteinExistence type="predicted"/>
<dbReference type="SUPFAM" id="SSF53756">
    <property type="entry name" value="UDP-Glycosyltransferase/glycogen phosphorylase"/>
    <property type="match status" value="2"/>
</dbReference>
<dbReference type="AlphaFoldDB" id="A0A243R2A2"/>
<feature type="region of interest" description="Disordered" evidence="3">
    <location>
        <begin position="153"/>
        <end position="223"/>
    </location>
</feature>
<organism evidence="4 5">
    <name type="scientific">Streptosporangium minutum</name>
    <dbReference type="NCBI Taxonomy" id="569862"/>
    <lineage>
        <taxon>Bacteria</taxon>
        <taxon>Bacillati</taxon>
        <taxon>Actinomycetota</taxon>
        <taxon>Actinomycetes</taxon>
        <taxon>Streptosporangiales</taxon>
        <taxon>Streptosporangiaceae</taxon>
        <taxon>Streptosporangium</taxon>
    </lineage>
</organism>
<dbReference type="EMBL" id="NGFP01000274">
    <property type="protein sequence ID" value="OUC88562.1"/>
    <property type="molecule type" value="Genomic_DNA"/>
</dbReference>
<feature type="compositionally biased region" description="Low complexity" evidence="3">
    <location>
        <begin position="196"/>
        <end position="213"/>
    </location>
</feature>
<protein>
    <recommendedName>
        <fullName evidence="6">Glycosyl transferase</fullName>
    </recommendedName>
</protein>
<dbReference type="CDD" id="cd03789">
    <property type="entry name" value="GT9_LPS_heptosyltransferase"/>
    <property type="match status" value="1"/>
</dbReference>